<reference evidence="1" key="1">
    <citation type="submission" date="2019-08" db="EMBL/GenBank/DDBJ databases">
        <authorList>
            <person name="Kucharzyk K."/>
            <person name="Murdoch R.W."/>
            <person name="Higgins S."/>
            <person name="Loffler F."/>
        </authorList>
    </citation>
    <scope>NUCLEOTIDE SEQUENCE</scope>
</reference>
<comment type="caution">
    <text evidence="1">The sequence shown here is derived from an EMBL/GenBank/DDBJ whole genome shotgun (WGS) entry which is preliminary data.</text>
</comment>
<name>A0A645CI70_9ZZZZ</name>
<organism evidence="1">
    <name type="scientific">bioreactor metagenome</name>
    <dbReference type="NCBI Taxonomy" id="1076179"/>
    <lineage>
        <taxon>unclassified sequences</taxon>
        <taxon>metagenomes</taxon>
        <taxon>ecological metagenomes</taxon>
    </lineage>
</organism>
<proteinExistence type="predicted"/>
<dbReference type="AlphaFoldDB" id="A0A645CI70"/>
<sequence>MVDGFLLAHADAGVGNGDGARLLVEGHLHFKLGLIAIQLGLVQGLETQLVAGVRRIGNQLAQEDFLVGIQRMGDQMQQLRHFGLEGMGLLMGHGWMQKSLSSRCAAARADIS</sequence>
<evidence type="ECO:0000313" key="1">
    <source>
        <dbReference type="EMBL" id="MPM76623.1"/>
    </source>
</evidence>
<protein>
    <submittedName>
        <fullName evidence="1">Uncharacterized protein</fullName>
    </submittedName>
</protein>
<accession>A0A645CI70</accession>
<gene>
    <name evidence="1" type="ORF">SDC9_123622</name>
</gene>
<dbReference type="EMBL" id="VSSQ01027395">
    <property type="protein sequence ID" value="MPM76623.1"/>
    <property type="molecule type" value="Genomic_DNA"/>
</dbReference>